<name>A0A2G5P6X3_9MYCO</name>
<organism evidence="2 3">
    <name type="scientific">Mycolicibacterium brumae</name>
    <dbReference type="NCBI Taxonomy" id="85968"/>
    <lineage>
        <taxon>Bacteria</taxon>
        <taxon>Bacillati</taxon>
        <taxon>Actinomycetota</taxon>
        <taxon>Actinomycetes</taxon>
        <taxon>Mycobacteriales</taxon>
        <taxon>Mycobacteriaceae</taxon>
        <taxon>Mycolicibacterium</taxon>
    </lineage>
</organism>
<dbReference type="AlphaFoldDB" id="A0A2G5P6X3"/>
<dbReference type="EMBL" id="PDCN02000024">
    <property type="protein sequence ID" value="PIB73763.1"/>
    <property type="molecule type" value="Genomic_DNA"/>
</dbReference>
<proteinExistence type="predicted"/>
<evidence type="ECO:0000313" key="2">
    <source>
        <dbReference type="EMBL" id="PIB73763.1"/>
    </source>
</evidence>
<keyword evidence="1" id="KW-0472">Membrane</keyword>
<dbReference type="OrthoDB" id="4379311at2"/>
<evidence type="ECO:0000313" key="3">
    <source>
        <dbReference type="Proteomes" id="UP000230551"/>
    </source>
</evidence>
<keyword evidence="1" id="KW-1133">Transmembrane helix</keyword>
<reference evidence="2 3" key="1">
    <citation type="journal article" date="2017" name="Infect. Genet. Evol.">
        <title>The new phylogeny of the genus Mycobacterium: The old and the news.</title>
        <authorList>
            <person name="Tortoli E."/>
            <person name="Fedrizzi T."/>
            <person name="Meehan C.J."/>
            <person name="Trovato A."/>
            <person name="Grottola A."/>
            <person name="Giacobazzi E."/>
            <person name="Serpini G.F."/>
            <person name="Tagliazucchi S."/>
            <person name="Fabio A."/>
            <person name="Bettua C."/>
            <person name="Bertorelli R."/>
            <person name="Frascaro F."/>
            <person name="De Sanctis V."/>
            <person name="Pecorari M."/>
            <person name="Jousson O."/>
            <person name="Segata N."/>
            <person name="Cirillo D.M."/>
        </authorList>
    </citation>
    <scope>NUCLEOTIDE SEQUENCE [LARGE SCALE GENOMIC DNA]</scope>
    <source>
        <strain evidence="2 3">CIP1034565</strain>
    </source>
</reference>
<feature type="transmembrane region" description="Helical" evidence="1">
    <location>
        <begin position="12"/>
        <end position="33"/>
    </location>
</feature>
<protein>
    <submittedName>
        <fullName evidence="2">Uncharacterized protein</fullName>
    </submittedName>
</protein>
<dbReference type="RefSeq" id="WP_090593815.1">
    <property type="nucleotide sequence ID" value="NZ_FJNX01000067.1"/>
</dbReference>
<keyword evidence="3" id="KW-1185">Reference proteome</keyword>
<evidence type="ECO:0000256" key="1">
    <source>
        <dbReference type="SAM" id="Phobius"/>
    </source>
</evidence>
<dbReference type="STRING" id="85968.GCA_900073015_03854"/>
<comment type="caution">
    <text evidence="2">The sequence shown here is derived from an EMBL/GenBank/DDBJ whole genome shotgun (WGS) entry which is preliminary data.</text>
</comment>
<dbReference type="Proteomes" id="UP000230551">
    <property type="component" value="Unassembled WGS sequence"/>
</dbReference>
<gene>
    <name evidence="2" type="ORF">CQY22_015385</name>
</gene>
<keyword evidence="1" id="KW-0812">Transmembrane</keyword>
<accession>A0A2G5P6X3</accession>
<sequence length="263" mass="28340">MGKKGNNSADEAALFAVGSFVVMVVGGIAAAIAVVPKEVGVGLGILVVVGVVIGLVVWTSGELGKERAATVQREIPASVMRGNGDKERQHRRELIGPRYAERFNVALKAVEQISTTEAARDGWLGEIDFSADLRCTFDDLQRAIALRRTAKKLSELAEPSESDRQILKDAKAAASKIDRIAFDRIDLIKKCASEARRIDESLARERESARTADERAQLNGQLHGMLYGIAKAPSVSPADSGAERVMSRVAAYQEIKTLIEQGA</sequence>
<feature type="transmembrane region" description="Helical" evidence="1">
    <location>
        <begin position="39"/>
        <end position="58"/>
    </location>
</feature>